<organism evidence="2 3">
    <name type="scientific">Kibdelosporangium aridum</name>
    <dbReference type="NCBI Taxonomy" id="2030"/>
    <lineage>
        <taxon>Bacteria</taxon>
        <taxon>Bacillati</taxon>
        <taxon>Actinomycetota</taxon>
        <taxon>Actinomycetes</taxon>
        <taxon>Pseudonocardiales</taxon>
        <taxon>Pseudonocardiaceae</taxon>
        <taxon>Kibdelosporangium</taxon>
    </lineage>
</organism>
<dbReference type="SUPFAM" id="SSF53335">
    <property type="entry name" value="S-adenosyl-L-methionine-dependent methyltransferases"/>
    <property type="match status" value="1"/>
</dbReference>
<evidence type="ECO:0000313" key="2">
    <source>
        <dbReference type="EMBL" id="RSM89652.1"/>
    </source>
</evidence>
<dbReference type="Pfam" id="PF04672">
    <property type="entry name" value="Methyltransf_19"/>
    <property type="match status" value="1"/>
</dbReference>
<dbReference type="PIRSF" id="PIRSF017393">
    <property type="entry name" value="MTase_SAV2177"/>
    <property type="match status" value="1"/>
</dbReference>
<gene>
    <name evidence="2" type="ORF">DMH04_06670</name>
</gene>
<reference evidence="2 3" key="1">
    <citation type="submission" date="2018-05" db="EMBL/GenBank/DDBJ databases">
        <title>Evolution of GPA BGCs.</title>
        <authorList>
            <person name="Waglechner N."/>
            <person name="Wright G.D."/>
        </authorList>
    </citation>
    <scope>NUCLEOTIDE SEQUENCE [LARGE SCALE GENOMIC DNA]</scope>
    <source>
        <strain evidence="2 3">A82846</strain>
    </source>
</reference>
<evidence type="ECO:0008006" key="4">
    <source>
        <dbReference type="Google" id="ProtNLM"/>
    </source>
</evidence>
<name>A0A428ZNM4_KIBAR</name>
<evidence type="ECO:0000256" key="1">
    <source>
        <dbReference type="SAM" id="MobiDB-lite"/>
    </source>
</evidence>
<dbReference type="InterPro" id="IPR029063">
    <property type="entry name" value="SAM-dependent_MTases_sf"/>
</dbReference>
<dbReference type="EMBL" id="QHKI01000003">
    <property type="protein sequence ID" value="RSM89652.1"/>
    <property type="molecule type" value="Genomic_DNA"/>
</dbReference>
<proteinExistence type="predicted"/>
<dbReference type="Proteomes" id="UP000287547">
    <property type="component" value="Unassembled WGS sequence"/>
</dbReference>
<sequence length="292" mass="31980">MLMTRATPPPLPPIGPRSYDSEMPNASRMYDYYLGGAMNFTADRELAERAKTVLACTPSLARLNRSWLRRVVNVCLDEGIDQFLDLGSGIPTVGNVHEIVQHRSPDGRVMYVDYDATAVTHARKLLKGNENAGILHADIRDPDTVLQAPEVRSLLDFTRPMGLLMVGILLYVGEEYDPAGLVATYRDACAPGSLLPISVITTQIVAEHDPVTHKQILDLIAVYDDASEQIHPWTPDDLRSWFAGMDLLEPGITILPAWRPDGSLESDNDSEARLLGIGGMGRVRGPANEAPA</sequence>
<accession>A0A428ZNM4</accession>
<comment type="caution">
    <text evidence="2">The sequence shown here is derived from an EMBL/GenBank/DDBJ whole genome shotgun (WGS) entry which is preliminary data.</text>
</comment>
<dbReference type="AlphaFoldDB" id="A0A428ZNM4"/>
<evidence type="ECO:0000313" key="3">
    <source>
        <dbReference type="Proteomes" id="UP000287547"/>
    </source>
</evidence>
<feature type="region of interest" description="Disordered" evidence="1">
    <location>
        <begin position="1"/>
        <end position="22"/>
    </location>
</feature>
<dbReference type="InterPro" id="IPR006764">
    <property type="entry name" value="SAM_dep_MeTrfase_SAV2177_type"/>
</dbReference>
<dbReference type="Gene3D" id="3.40.50.150">
    <property type="entry name" value="Vaccinia Virus protein VP39"/>
    <property type="match status" value="1"/>
</dbReference>
<protein>
    <recommendedName>
        <fullName evidence="4">S-adenosyl methyltransferase</fullName>
    </recommendedName>
</protein>